<dbReference type="GeneID" id="64602342"/>
<dbReference type="EMBL" id="JABBWE010000030">
    <property type="protein sequence ID" value="KAG1793476.1"/>
    <property type="molecule type" value="Genomic_DNA"/>
</dbReference>
<comment type="caution">
    <text evidence="2">The sequence shown here is derived from an EMBL/GenBank/DDBJ whole genome shotgun (WGS) entry which is preliminary data.</text>
</comment>
<evidence type="ECO:0000313" key="3">
    <source>
        <dbReference type="Proteomes" id="UP000719766"/>
    </source>
</evidence>
<accession>A0A9P7API1</accession>
<dbReference type="AlphaFoldDB" id="A0A9P7API1"/>
<feature type="compositionally biased region" description="Low complexity" evidence="1">
    <location>
        <begin position="453"/>
        <end position="469"/>
    </location>
</feature>
<protein>
    <submittedName>
        <fullName evidence="2">Uncharacterized protein</fullName>
    </submittedName>
</protein>
<feature type="region of interest" description="Disordered" evidence="1">
    <location>
        <begin position="453"/>
        <end position="474"/>
    </location>
</feature>
<dbReference type="Proteomes" id="UP000719766">
    <property type="component" value="Unassembled WGS sequence"/>
</dbReference>
<dbReference type="OrthoDB" id="2634326at2759"/>
<organism evidence="2 3">
    <name type="scientific">Suillus plorans</name>
    <dbReference type="NCBI Taxonomy" id="116603"/>
    <lineage>
        <taxon>Eukaryota</taxon>
        <taxon>Fungi</taxon>
        <taxon>Dikarya</taxon>
        <taxon>Basidiomycota</taxon>
        <taxon>Agaricomycotina</taxon>
        <taxon>Agaricomycetes</taxon>
        <taxon>Agaricomycetidae</taxon>
        <taxon>Boletales</taxon>
        <taxon>Suillineae</taxon>
        <taxon>Suillaceae</taxon>
        <taxon>Suillus</taxon>
    </lineage>
</organism>
<sequence>MPLTIPREFKPFLRDGDNAITATDARSLAYDGQLVFTSPNMTFVPQLYDNPSNIVQARADGKFWAMDPFQWPQMYADAYTWSFTIPRCEFHEPGTDLWYAWWSPAFSDDFEPLSPGHVFGKLKSTHRDHLFRLYEQANKRVGSYKLFRENKQDAVVGWVTGLRSVFERFKETRAWRDIVMILAEFQRRFLEIWSMMDYLEIFEPRLKFEDRAHGVNKTWMGCFTKDSAIALRLHKAGVPMWLIQDVRLVDDNINIRQVVPFTPADLVFGMYLHPIKNFAQPFDIRHKGPSDHQRQAAVRQPYLTFEEIPIDHTEVNRFAASREPSSGKAPTRTMKNKSAVYEPTALRQNQSQVGRDKWCDVTHPFMPNINTFFASAMSHAEKDLSRVKPTRARMDEGYRLPDPGLFVNVLSSQSLKKYLANWLACRELWLKHVYMSPPSPLPRSQSWRDLLIMQPTPQPSSSSGQMPSGKTGKSKAKLDVFFGDELSLLRQFWTGSQMLQWRGQKIEAAMLENPPHYLVQQIIYEICEQSFRYDLLELDEHLAGHMRLDREAKKRRMELLRGIFPQHALTMWDKDFSTRNDGLNAESFHDALPYFENFRQVLIAWDGAPQDLKQPFTESMPEGEKWQRMKQCALFYVQSFYDNTGRPPVVPHILYAAP</sequence>
<evidence type="ECO:0000313" key="2">
    <source>
        <dbReference type="EMBL" id="KAG1793476.1"/>
    </source>
</evidence>
<gene>
    <name evidence="2" type="ORF">HD556DRAFT_1479101</name>
</gene>
<evidence type="ECO:0000256" key="1">
    <source>
        <dbReference type="SAM" id="MobiDB-lite"/>
    </source>
</evidence>
<name>A0A9P7API1_9AGAM</name>
<keyword evidence="3" id="KW-1185">Reference proteome</keyword>
<proteinExistence type="predicted"/>
<reference evidence="2" key="1">
    <citation type="journal article" date="2020" name="New Phytol.">
        <title>Comparative genomics reveals dynamic genome evolution in host specialist ectomycorrhizal fungi.</title>
        <authorList>
            <person name="Lofgren L.A."/>
            <person name="Nguyen N.H."/>
            <person name="Vilgalys R."/>
            <person name="Ruytinx J."/>
            <person name="Liao H.L."/>
            <person name="Branco S."/>
            <person name="Kuo A."/>
            <person name="LaButti K."/>
            <person name="Lipzen A."/>
            <person name="Andreopoulos W."/>
            <person name="Pangilinan J."/>
            <person name="Riley R."/>
            <person name="Hundley H."/>
            <person name="Na H."/>
            <person name="Barry K."/>
            <person name="Grigoriev I.V."/>
            <person name="Stajich J.E."/>
            <person name="Kennedy P.G."/>
        </authorList>
    </citation>
    <scope>NUCLEOTIDE SEQUENCE</scope>
    <source>
        <strain evidence="2">S12</strain>
    </source>
</reference>
<dbReference type="RefSeq" id="XP_041159901.1">
    <property type="nucleotide sequence ID" value="XM_041308578.1"/>
</dbReference>